<sequence length="389" mass="43299">MATSSSFRECLESGILPDWSDILGPSSTSCRVASLSAGVRKIAAEKLSREGYVQLPSGIAPATRERLARSVARLLKLGWPPTFVMVLDEVWELYEGFGTWLPRLCLTGDFLAWYVEPGTKRRFGCRAGFSPHRDRVDPAAFFPDGGPKYATVWLAVTPATPENSCLYAIPAHADPGYRKGDGDQDPLRRALPTKESFQVVRCLAARPGDCNVFSHRLLHWGSEGSELPTMRRLGVGKGGTLEFLRRNKRAPPRIALSFVFSDPSFERPYVAGKPDVETRVALAAAQMLCYQDRWQLSKAEAVFFWRLASRRPEVFDPGYFRDKVRAEFVASALRSEGVAGSSNDDDDDDDDDAEEAALEAMLDGEAESSSSSYYWDDYDDAIRHHRLLL</sequence>
<evidence type="ECO:0000256" key="1">
    <source>
        <dbReference type="SAM" id="MobiDB-lite"/>
    </source>
</evidence>
<dbReference type="InterPro" id="IPR008775">
    <property type="entry name" value="Phytyl_CoA_dOase-like"/>
</dbReference>
<dbReference type="Gene3D" id="2.60.120.620">
    <property type="entry name" value="q2cbj1_9rhob like domain"/>
    <property type="match status" value="1"/>
</dbReference>
<dbReference type="EMBL" id="JAQMWT010000141">
    <property type="protein sequence ID" value="KAJ8609347.1"/>
    <property type="molecule type" value="Genomic_DNA"/>
</dbReference>
<accession>A0AAD7UJK0</accession>
<gene>
    <name evidence="2" type="ORF">CTAYLR_009303</name>
</gene>
<reference evidence="2" key="1">
    <citation type="submission" date="2023-01" db="EMBL/GenBank/DDBJ databases">
        <title>Metagenome sequencing of chrysophaentin producing Chrysophaeum taylorii.</title>
        <authorList>
            <person name="Davison J."/>
            <person name="Bewley C."/>
        </authorList>
    </citation>
    <scope>NUCLEOTIDE SEQUENCE</scope>
    <source>
        <strain evidence="2">NIES-1699</strain>
    </source>
</reference>
<dbReference type="SUPFAM" id="SSF51197">
    <property type="entry name" value="Clavaminate synthase-like"/>
    <property type="match status" value="1"/>
</dbReference>
<keyword evidence="3" id="KW-1185">Reference proteome</keyword>
<dbReference type="Proteomes" id="UP001230188">
    <property type="component" value="Unassembled WGS sequence"/>
</dbReference>
<comment type="caution">
    <text evidence="2">The sequence shown here is derived from an EMBL/GenBank/DDBJ whole genome shotgun (WGS) entry which is preliminary data.</text>
</comment>
<dbReference type="Pfam" id="PF05721">
    <property type="entry name" value="PhyH"/>
    <property type="match status" value="1"/>
</dbReference>
<evidence type="ECO:0000313" key="2">
    <source>
        <dbReference type="EMBL" id="KAJ8609347.1"/>
    </source>
</evidence>
<evidence type="ECO:0000313" key="3">
    <source>
        <dbReference type="Proteomes" id="UP001230188"/>
    </source>
</evidence>
<dbReference type="AlphaFoldDB" id="A0AAD7UJK0"/>
<proteinExistence type="predicted"/>
<evidence type="ECO:0008006" key="4">
    <source>
        <dbReference type="Google" id="ProtNLM"/>
    </source>
</evidence>
<feature type="compositionally biased region" description="Acidic residues" evidence="1">
    <location>
        <begin position="343"/>
        <end position="366"/>
    </location>
</feature>
<protein>
    <recommendedName>
        <fullName evidence="4">Phytanoyl-CoA dioxygenase</fullName>
    </recommendedName>
</protein>
<name>A0AAD7UJK0_9STRA</name>
<feature type="region of interest" description="Disordered" evidence="1">
    <location>
        <begin position="337"/>
        <end position="372"/>
    </location>
</feature>
<organism evidence="2 3">
    <name type="scientific">Chrysophaeum taylorii</name>
    <dbReference type="NCBI Taxonomy" id="2483200"/>
    <lineage>
        <taxon>Eukaryota</taxon>
        <taxon>Sar</taxon>
        <taxon>Stramenopiles</taxon>
        <taxon>Ochrophyta</taxon>
        <taxon>Pelagophyceae</taxon>
        <taxon>Pelagomonadales</taxon>
        <taxon>Pelagomonadaceae</taxon>
        <taxon>Chrysophaeum</taxon>
    </lineage>
</organism>